<dbReference type="Proteomes" id="UP000299211">
    <property type="component" value="Unassembled WGS sequence"/>
</dbReference>
<protein>
    <submittedName>
        <fullName evidence="4">Uncharacterized protein</fullName>
    </submittedName>
</protein>
<comment type="caution">
    <text evidence="4">The sequence shown here is derived from an EMBL/GenBank/DDBJ whole genome shotgun (WGS) entry which is preliminary data.</text>
</comment>
<dbReference type="RefSeq" id="WP_037651739.1">
    <property type="nucleotide sequence ID" value="NZ_BAABTN010000066.1"/>
</dbReference>
<evidence type="ECO:0000313" key="4">
    <source>
        <dbReference type="EMBL" id="GDY70956.1"/>
    </source>
</evidence>
<evidence type="ECO:0000313" key="3">
    <source>
        <dbReference type="EMBL" id="GDY68669.1"/>
    </source>
</evidence>
<evidence type="ECO:0000313" key="5">
    <source>
        <dbReference type="Proteomes" id="UP000299211"/>
    </source>
</evidence>
<feature type="region of interest" description="Disordered" evidence="1">
    <location>
        <begin position="286"/>
        <end position="313"/>
    </location>
</feature>
<dbReference type="EMBL" id="BJHX01000001">
    <property type="protein sequence ID" value="GDY68669.1"/>
    <property type="molecule type" value="Genomic_DNA"/>
</dbReference>
<reference evidence="4 5" key="1">
    <citation type="submission" date="2019-04" db="EMBL/GenBank/DDBJ databases">
        <title>Draft genome sequences of Streptomyces avermitilis ATCC 31267.</title>
        <authorList>
            <person name="Komaki H."/>
            <person name="Tamura T."/>
            <person name="Hosoyama A."/>
        </authorList>
    </citation>
    <scope>NUCLEOTIDE SEQUENCE [LARGE SCALE GENOMIC DNA]</scope>
    <source>
        <strain evidence="4 5">ATCC 31267</strain>
    </source>
</reference>
<sequence>MGGLAETITGLLNRRQLSTTYVPVFAFLVAVAAVIASGLGWSEAVRAWRALDPGGKVLVPVVVVAVTMLLGQFLQAGRLGLVRLLEGYWDGLPRGRSLAARCRAHHKALYESAGEQDMRRWEYPKSARHLMPTTLGNVLRGAERHSMDRYGLDGVSAWWRLYPTLPDGYRQLLAEATADLEAMVAVSVLGALYVPVAGTLAICLLPWDGAVACVLGGGAAAWAAYQGAVGAARAYGQLYRAAFDVHRWNLLDAMGLTRPTGYGAERDQWRALNRLWVLGAVDTDATQDLGYPDSPGGQPEPAPRAPARPVPASVPDTVAPLRLGRRAAVALLVLAALAAVLAATRPDPPPVCRTRTTLSAYHQLTSTDLRGPDCDALVGRYVLRPMAADAAPASRPLGPELPKAALSGREVAVLTAASVRQFASAVDRGATVSALVVPPRGTPRSISGLIVLDVRDNGRGVVLAGPPDAMRTILTASTRDEVHLLTGAD</sequence>
<feature type="transmembrane region" description="Helical" evidence="2">
    <location>
        <begin position="57"/>
        <end position="74"/>
    </location>
</feature>
<evidence type="ECO:0000256" key="1">
    <source>
        <dbReference type="SAM" id="MobiDB-lite"/>
    </source>
</evidence>
<dbReference type="AlphaFoldDB" id="A0A4D4MGJ4"/>
<keyword evidence="2" id="KW-1133">Transmembrane helix</keyword>
<keyword evidence="2" id="KW-0812">Transmembrane</keyword>
<evidence type="ECO:0000256" key="2">
    <source>
        <dbReference type="SAM" id="Phobius"/>
    </source>
</evidence>
<organism evidence="4 5">
    <name type="scientific">Streptomyces avermitilis</name>
    <dbReference type="NCBI Taxonomy" id="33903"/>
    <lineage>
        <taxon>Bacteria</taxon>
        <taxon>Bacillati</taxon>
        <taxon>Actinomycetota</taxon>
        <taxon>Actinomycetes</taxon>
        <taxon>Kitasatosporales</taxon>
        <taxon>Streptomycetaceae</taxon>
        <taxon>Streptomyces</taxon>
    </lineage>
</organism>
<reference evidence="3 6" key="2">
    <citation type="submission" date="2019-04" db="EMBL/GenBank/DDBJ databases">
        <title>Draft genome sequences of Streptomyces avermitilis NBRC 14893.</title>
        <authorList>
            <person name="Komaki H."/>
            <person name="Tamura T."/>
            <person name="Hosoyama A."/>
        </authorList>
    </citation>
    <scope>NUCLEOTIDE SEQUENCE [LARGE SCALE GENOMIC DNA]</scope>
    <source>
        <strain evidence="3 6">NBRC 14893</strain>
    </source>
</reference>
<dbReference type="Proteomes" id="UP000302139">
    <property type="component" value="Unassembled WGS sequence"/>
</dbReference>
<accession>A0A4D4MGJ4</accession>
<evidence type="ECO:0000313" key="6">
    <source>
        <dbReference type="Proteomes" id="UP000302139"/>
    </source>
</evidence>
<feature type="compositionally biased region" description="Pro residues" evidence="1">
    <location>
        <begin position="298"/>
        <end position="309"/>
    </location>
</feature>
<feature type="transmembrane region" description="Helical" evidence="2">
    <location>
        <begin position="21"/>
        <end position="42"/>
    </location>
</feature>
<name>A0A4D4MGJ4_STRAX</name>
<dbReference type="EMBL" id="BJHY01000001">
    <property type="protein sequence ID" value="GDY70956.1"/>
    <property type="molecule type" value="Genomic_DNA"/>
</dbReference>
<proteinExistence type="predicted"/>
<keyword evidence="2" id="KW-0472">Membrane</keyword>
<gene>
    <name evidence="3" type="ORF">SAV14893_080620</name>
    <name evidence="4" type="ORF">SAV31267_004410</name>
</gene>